<dbReference type="PROSITE" id="PS51736">
    <property type="entry name" value="RECOMBINASES_3"/>
    <property type="match status" value="1"/>
</dbReference>
<feature type="domain" description="Resolvase/invertase-type recombinase catalytic" evidence="1">
    <location>
        <begin position="1"/>
        <end position="38"/>
    </location>
</feature>
<organism evidence="2 3">
    <name type="scientific">Pediococcus claussenii (strain ATCC BAA-344 / DSM 14800 / JCM 18046 / KCTC 3811 / LMG 21948 / P06)</name>
    <dbReference type="NCBI Taxonomy" id="701521"/>
    <lineage>
        <taxon>Bacteria</taxon>
        <taxon>Bacillati</taxon>
        <taxon>Bacillota</taxon>
        <taxon>Bacilli</taxon>
        <taxon>Lactobacillales</taxon>
        <taxon>Lactobacillaceae</taxon>
        <taxon>Pediococcus</taxon>
    </lineage>
</organism>
<gene>
    <name evidence="2" type="ordered locus">PECL_1678</name>
</gene>
<evidence type="ECO:0000259" key="1">
    <source>
        <dbReference type="PROSITE" id="PS51736"/>
    </source>
</evidence>
<dbReference type="AlphaFoldDB" id="G8PBA6"/>
<keyword evidence="3" id="KW-1185">Reference proteome</keyword>
<dbReference type="EMBL" id="CP003137">
    <property type="protein sequence ID" value="AEV95895.1"/>
    <property type="molecule type" value="Genomic_DNA"/>
</dbReference>
<dbReference type="HOGENOM" id="CLU_3331240_0_0_9"/>
<dbReference type="GO" id="GO:0000150">
    <property type="term" value="F:DNA strand exchange activity"/>
    <property type="evidence" value="ECO:0007669"/>
    <property type="project" value="InterPro"/>
</dbReference>
<dbReference type="KEGG" id="pce:PECL_1678"/>
<accession>G8PBA6</accession>
<sequence length="38" mass="4498">MTRYRFVFVIEDTTGHLIFTIFGAFAKFERDIIVTITQ</sequence>
<dbReference type="InterPro" id="IPR006119">
    <property type="entry name" value="Resolv_N"/>
</dbReference>
<dbReference type="PATRIC" id="fig|701521.8.peg.1579"/>
<proteinExistence type="predicted"/>
<evidence type="ECO:0000313" key="2">
    <source>
        <dbReference type="EMBL" id="AEV95895.1"/>
    </source>
</evidence>
<dbReference type="Proteomes" id="UP000005444">
    <property type="component" value="Chromosome"/>
</dbReference>
<dbReference type="GO" id="GO:0003677">
    <property type="term" value="F:DNA binding"/>
    <property type="evidence" value="ECO:0007669"/>
    <property type="project" value="InterPro"/>
</dbReference>
<reference evidence="2 3" key="1">
    <citation type="journal article" date="2012" name="J. Bacteriol.">
        <title>Complete Genome Sequence of the Beer Spoilage Organism Pediococcus claussenii ATCC BAA-344T.</title>
        <authorList>
            <person name="Pittet V."/>
            <person name="Abegunde T."/>
            <person name="Marfleet T."/>
            <person name="Haakensen M."/>
            <person name="Morrow K."/>
            <person name="Jayaprakash T."/>
            <person name="Schroeder K."/>
            <person name="Trost B."/>
            <person name="Byrns S."/>
            <person name="Bergsveinson J."/>
            <person name="Kusalik A."/>
            <person name="Ziola B."/>
        </authorList>
    </citation>
    <scope>NUCLEOTIDE SEQUENCE [LARGE SCALE GENOMIC DNA]</scope>
    <source>
        <strain evidence="2 3">ATCC BAA-344</strain>
    </source>
</reference>
<evidence type="ECO:0000313" key="3">
    <source>
        <dbReference type="Proteomes" id="UP000005444"/>
    </source>
</evidence>
<dbReference type="STRING" id="701521.PECL_1678"/>
<protein>
    <recommendedName>
        <fullName evidence="1">Resolvase/invertase-type recombinase catalytic domain-containing protein</fullName>
    </recommendedName>
</protein>
<name>G8PBA6_PEDCP</name>